<evidence type="ECO:0000313" key="1">
    <source>
        <dbReference type="EMBL" id="KAK3489212.1"/>
    </source>
</evidence>
<accession>A0AAJ0MPF4</accession>
<keyword evidence="2" id="KW-1185">Reference proteome</keyword>
<dbReference type="Proteomes" id="UP001285908">
    <property type="component" value="Unassembled WGS sequence"/>
</dbReference>
<organism evidence="1 2">
    <name type="scientific">Neurospora hispaniola</name>
    <dbReference type="NCBI Taxonomy" id="588809"/>
    <lineage>
        <taxon>Eukaryota</taxon>
        <taxon>Fungi</taxon>
        <taxon>Dikarya</taxon>
        <taxon>Ascomycota</taxon>
        <taxon>Pezizomycotina</taxon>
        <taxon>Sordariomycetes</taxon>
        <taxon>Sordariomycetidae</taxon>
        <taxon>Sordariales</taxon>
        <taxon>Sordariaceae</taxon>
        <taxon>Neurospora</taxon>
    </lineage>
</organism>
<gene>
    <name evidence="1" type="ORF">B0T23DRAFT_196556</name>
</gene>
<name>A0AAJ0MPF4_9PEZI</name>
<dbReference type="GeneID" id="87870924"/>
<dbReference type="EMBL" id="JAULSX010000006">
    <property type="protein sequence ID" value="KAK3489212.1"/>
    <property type="molecule type" value="Genomic_DNA"/>
</dbReference>
<dbReference type="AlphaFoldDB" id="A0AAJ0MPF4"/>
<protein>
    <submittedName>
        <fullName evidence="1">Uncharacterized protein</fullName>
    </submittedName>
</protein>
<sequence>MLDHLTGPLIVTPSNVHDSVQQWLPKSGMPFSCGLVPHGLLSSRHHDALYFSFQFRHFMTDTTFLNHLDLTKSRRRADFNVSSTTNALVQTRMTADAHAFAQRLPINDVALLDSPSSSLPMEVGMPLALQ</sequence>
<dbReference type="RefSeq" id="XP_062690919.1">
    <property type="nucleotide sequence ID" value="XM_062833302.1"/>
</dbReference>
<proteinExistence type="predicted"/>
<comment type="caution">
    <text evidence="1">The sequence shown here is derived from an EMBL/GenBank/DDBJ whole genome shotgun (WGS) entry which is preliminary data.</text>
</comment>
<reference evidence="1 2" key="1">
    <citation type="journal article" date="2023" name="Mol. Phylogenet. Evol.">
        <title>Genome-scale phylogeny and comparative genomics of the fungal order Sordariales.</title>
        <authorList>
            <person name="Hensen N."/>
            <person name="Bonometti L."/>
            <person name="Westerberg I."/>
            <person name="Brannstrom I.O."/>
            <person name="Guillou S."/>
            <person name="Cros-Aarteil S."/>
            <person name="Calhoun S."/>
            <person name="Haridas S."/>
            <person name="Kuo A."/>
            <person name="Mondo S."/>
            <person name="Pangilinan J."/>
            <person name="Riley R."/>
            <person name="LaButti K."/>
            <person name="Andreopoulos B."/>
            <person name="Lipzen A."/>
            <person name="Chen C."/>
            <person name="Yan M."/>
            <person name="Daum C."/>
            <person name="Ng V."/>
            <person name="Clum A."/>
            <person name="Steindorff A."/>
            <person name="Ohm R.A."/>
            <person name="Martin F."/>
            <person name="Silar P."/>
            <person name="Natvig D.O."/>
            <person name="Lalanne C."/>
            <person name="Gautier V."/>
            <person name="Ament-Velasquez S.L."/>
            <person name="Kruys A."/>
            <person name="Hutchinson M.I."/>
            <person name="Powell A.J."/>
            <person name="Barry K."/>
            <person name="Miller A.N."/>
            <person name="Grigoriev I.V."/>
            <person name="Debuchy R."/>
            <person name="Gladieux P."/>
            <person name="Hiltunen Thoren M."/>
            <person name="Johannesson H."/>
        </authorList>
    </citation>
    <scope>NUCLEOTIDE SEQUENCE [LARGE SCALE GENOMIC DNA]</scope>
    <source>
        <strain evidence="1 2">FGSC 10403</strain>
    </source>
</reference>
<evidence type="ECO:0000313" key="2">
    <source>
        <dbReference type="Proteomes" id="UP001285908"/>
    </source>
</evidence>